<feature type="non-terminal residue" evidence="1">
    <location>
        <position position="1"/>
    </location>
</feature>
<protein>
    <submittedName>
        <fullName evidence="1">14450_t:CDS:1</fullName>
    </submittedName>
</protein>
<evidence type="ECO:0000313" key="1">
    <source>
        <dbReference type="EMBL" id="CAG8763477.1"/>
    </source>
</evidence>
<organism evidence="1 2">
    <name type="scientific">Racocetra persica</name>
    <dbReference type="NCBI Taxonomy" id="160502"/>
    <lineage>
        <taxon>Eukaryota</taxon>
        <taxon>Fungi</taxon>
        <taxon>Fungi incertae sedis</taxon>
        <taxon>Mucoromycota</taxon>
        <taxon>Glomeromycotina</taxon>
        <taxon>Glomeromycetes</taxon>
        <taxon>Diversisporales</taxon>
        <taxon>Gigasporaceae</taxon>
        <taxon>Racocetra</taxon>
    </lineage>
</organism>
<proteinExistence type="predicted"/>
<comment type="caution">
    <text evidence="1">The sequence shown here is derived from an EMBL/GenBank/DDBJ whole genome shotgun (WGS) entry which is preliminary data.</text>
</comment>
<reference evidence="1" key="1">
    <citation type="submission" date="2021-06" db="EMBL/GenBank/DDBJ databases">
        <authorList>
            <person name="Kallberg Y."/>
            <person name="Tangrot J."/>
            <person name="Rosling A."/>
        </authorList>
    </citation>
    <scope>NUCLEOTIDE SEQUENCE</scope>
    <source>
        <strain evidence="1">MA461A</strain>
    </source>
</reference>
<sequence>YSHEMVVNSSNNNDIQIIPEFTQKYTITDLSEKCYKKISKNQLKYGALMGEAKKAIHYALQDEDNKLIQFIKEFNKRKENQHIQACIHNNPITSICNTNGDLIDPEQVLDPLKHQSKGRPLLKQLKSSIEQFKNKSKSKVSNTLNNDKGRKCGLCGKNRHY</sequence>
<accession>A0ACA9QUK7</accession>
<name>A0ACA9QUK7_9GLOM</name>
<dbReference type="Proteomes" id="UP000789920">
    <property type="component" value="Unassembled WGS sequence"/>
</dbReference>
<evidence type="ECO:0000313" key="2">
    <source>
        <dbReference type="Proteomes" id="UP000789920"/>
    </source>
</evidence>
<dbReference type="EMBL" id="CAJVQC010037298">
    <property type="protein sequence ID" value="CAG8763477.1"/>
    <property type="molecule type" value="Genomic_DNA"/>
</dbReference>
<keyword evidence="2" id="KW-1185">Reference proteome</keyword>
<gene>
    <name evidence="1" type="ORF">RPERSI_LOCUS15509</name>
</gene>